<proteinExistence type="predicted"/>
<accession>A0ACD0WJU0</accession>
<gene>
    <name evidence="1" type="ORF">EJF14_30552</name>
</gene>
<organism evidence="1 2">
    <name type="scientific">Clavispora lusitaniae</name>
    <name type="common">Candida lusitaniae</name>
    <dbReference type="NCBI Taxonomy" id="36911"/>
    <lineage>
        <taxon>Eukaryota</taxon>
        <taxon>Fungi</taxon>
        <taxon>Dikarya</taxon>
        <taxon>Ascomycota</taxon>
        <taxon>Saccharomycotina</taxon>
        <taxon>Pichiomycetes</taxon>
        <taxon>Metschnikowiaceae</taxon>
        <taxon>Clavispora</taxon>
    </lineage>
</organism>
<keyword evidence="2" id="KW-1185">Reference proteome</keyword>
<name>A0ACD0WJU0_CLALS</name>
<evidence type="ECO:0000313" key="2">
    <source>
        <dbReference type="Proteomes" id="UP000326582"/>
    </source>
</evidence>
<protein>
    <submittedName>
        <fullName evidence="1">Uncharacterized protein</fullName>
    </submittedName>
</protein>
<dbReference type="EMBL" id="CP038486">
    <property type="protein sequence ID" value="QFZ27575.1"/>
    <property type="molecule type" value="Genomic_DNA"/>
</dbReference>
<dbReference type="Proteomes" id="UP000326582">
    <property type="component" value="Chromosome 3"/>
</dbReference>
<sequence>MFSRLQAVRHYSVPQMKKSGFTIVNALKYVKEVDDYQEQLGKSASANVLATTLVDRIQDKPELLSLLSLFHHELAKLGITPTSARDFSTLQVWRYRSMYFWKLARIHNVFWDQCRLLDIAERAHRLGFSPTTIGVLDPINFTQYYSELQSGIYKGLDFRHIELMGPTRFQLEKGTH</sequence>
<reference evidence="2" key="1">
    <citation type="journal article" date="2019" name="MBio">
        <title>Comparative genomics for the elucidation of multidrug resistance (MDR) in Candida lusitaniae.</title>
        <authorList>
            <person name="Kannan A."/>
            <person name="Asner S.A."/>
            <person name="Trachsel E."/>
            <person name="Kelly S."/>
            <person name="Parker J."/>
            <person name="Sanglard D."/>
        </authorList>
    </citation>
    <scope>NUCLEOTIDE SEQUENCE [LARGE SCALE GENOMIC DNA]</scope>
    <source>
        <strain evidence="2">P1</strain>
    </source>
</reference>
<evidence type="ECO:0000313" key="1">
    <source>
        <dbReference type="EMBL" id="QFZ27575.1"/>
    </source>
</evidence>